<evidence type="ECO:0000313" key="3">
    <source>
        <dbReference type="Proteomes" id="UP000183255"/>
    </source>
</evidence>
<evidence type="ECO:0000313" key="2">
    <source>
        <dbReference type="EMBL" id="SDI32583.1"/>
    </source>
</evidence>
<dbReference type="EMBL" id="FNDZ01000002">
    <property type="protein sequence ID" value="SDI32583.1"/>
    <property type="molecule type" value="Genomic_DNA"/>
</dbReference>
<dbReference type="PANTHER" id="PTHR22916:SF3">
    <property type="entry name" value="UDP-GLCNAC:BETAGAL BETA-1,3-N-ACETYLGLUCOSAMINYLTRANSFERASE-LIKE PROTEIN 1"/>
    <property type="match status" value="1"/>
</dbReference>
<organism evidence="2 3">
    <name type="scientific">Proteiniclasticum ruminis</name>
    <dbReference type="NCBI Taxonomy" id="398199"/>
    <lineage>
        <taxon>Bacteria</taxon>
        <taxon>Bacillati</taxon>
        <taxon>Bacillota</taxon>
        <taxon>Clostridia</taxon>
        <taxon>Eubacteriales</taxon>
        <taxon>Clostridiaceae</taxon>
        <taxon>Proteiniclasticum</taxon>
    </lineage>
</organism>
<name>A0A1G8JND4_9CLOT</name>
<dbReference type="Proteomes" id="UP000183255">
    <property type="component" value="Unassembled WGS sequence"/>
</dbReference>
<reference evidence="2 3" key="1">
    <citation type="submission" date="2016-10" db="EMBL/GenBank/DDBJ databases">
        <authorList>
            <person name="de Groot N.N."/>
        </authorList>
    </citation>
    <scope>NUCLEOTIDE SEQUENCE [LARGE SCALE GENOMIC DNA]</scope>
    <source>
        <strain evidence="2 3">CGMCC 1.5058</strain>
    </source>
</reference>
<gene>
    <name evidence="2" type="ORF">SAMN05421804_10258</name>
</gene>
<proteinExistence type="predicted"/>
<keyword evidence="2" id="KW-0808">Transferase</keyword>
<dbReference type="AlphaFoldDB" id="A0A1G8JND4"/>
<dbReference type="Pfam" id="PF00535">
    <property type="entry name" value="Glycos_transf_2"/>
    <property type="match status" value="1"/>
</dbReference>
<dbReference type="InterPro" id="IPR029044">
    <property type="entry name" value="Nucleotide-diphossugar_trans"/>
</dbReference>
<dbReference type="Gene3D" id="3.90.550.10">
    <property type="entry name" value="Spore Coat Polysaccharide Biosynthesis Protein SpsA, Chain A"/>
    <property type="match status" value="1"/>
</dbReference>
<dbReference type="SUPFAM" id="SSF53448">
    <property type="entry name" value="Nucleotide-diphospho-sugar transferases"/>
    <property type="match status" value="1"/>
</dbReference>
<evidence type="ECO:0000259" key="1">
    <source>
        <dbReference type="Pfam" id="PF00535"/>
    </source>
</evidence>
<sequence length="290" mass="33850">MSSLISVVIPTYKRKFETIEMALNSVLKQTYENIEILIIDDSPDDYNERKIIESKIISIDDPRIRYIKHDRNLGACAARNTGIFAAKGKYVAFLDDDDIWLVEKLRKQVDLIERLNLKMVYSSYYMVRSSNTQIHKATKKGNIYKELLLKNYIGSTSCILVETQTLRDIGGFDVNLPASQDYELYLRISKRHEIDYVDEPLMNYIIHDGERISNDSSKKIASREYIYQKYYDDFFLDKKIFAKKNLDLAKVYLMGGDKKRAFSFWKTSVKSSKVLNKDSLKVLLKIIIRI</sequence>
<accession>A0A1G8JND4</accession>
<dbReference type="RefSeq" id="WP_031577176.1">
    <property type="nucleotide sequence ID" value="NZ_FNDZ01000002.1"/>
</dbReference>
<dbReference type="PANTHER" id="PTHR22916">
    <property type="entry name" value="GLYCOSYLTRANSFERASE"/>
    <property type="match status" value="1"/>
</dbReference>
<protein>
    <submittedName>
        <fullName evidence="2">Glycosyl transferase family 2</fullName>
    </submittedName>
</protein>
<dbReference type="InterPro" id="IPR001173">
    <property type="entry name" value="Glyco_trans_2-like"/>
</dbReference>
<dbReference type="GO" id="GO:0016758">
    <property type="term" value="F:hexosyltransferase activity"/>
    <property type="evidence" value="ECO:0007669"/>
    <property type="project" value="UniProtKB-ARBA"/>
</dbReference>
<feature type="domain" description="Glycosyltransferase 2-like" evidence="1">
    <location>
        <begin position="6"/>
        <end position="152"/>
    </location>
</feature>